<dbReference type="EMBL" id="SPQT01000025">
    <property type="protein sequence ID" value="TFV43117.1"/>
    <property type="molecule type" value="Genomic_DNA"/>
</dbReference>
<dbReference type="InterPro" id="IPR000757">
    <property type="entry name" value="Beta-glucanase-like"/>
</dbReference>
<feature type="non-terminal residue" evidence="3">
    <location>
        <position position="1772"/>
    </location>
</feature>
<dbReference type="InterPro" id="IPR013783">
    <property type="entry name" value="Ig-like_fold"/>
</dbReference>
<dbReference type="OrthoDB" id="8256393at2"/>
<dbReference type="GO" id="GO:0005509">
    <property type="term" value="F:calcium ion binding"/>
    <property type="evidence" value="ECO:0007669"/>
    <property type="project" value="InterPro"/>
</dbReference>
<dbReference type="SUPFAM" id="SSF51120">
    <property type="entry name" value="beta-Roll"/>
    <property type="match status" value="4"/>
</dbReference>
<dbReference type="Proteomes" id="UP000297966">
    <property type="component" value="Unassembled WGS sequence"/>
</dbReference>
<dbReference type="Pfam" id="PF00722">
    <property type="entry name" value="Glyco_hydro_16"/>
    <property type="match status" value="1"/>
</dbReference>
<comment type="caution">
    <text evidence="3">The sequence shown here is derived from an EMBL/GenBank/DDBJ whole genome shotgun (WGS) entry which is preliminary data.</text>
</comment>
<evidence type="ECO:0000259" key="2">
    <source>
        <dbReference type="PROSITE" id="PS51762"/>
    </source>
</evidence>
<dbReference type="Gene3D" id="2.150.10.10">
    <property type="entry name" value="Serralysin-like metalloprotease, C-terminal"/>
    <property type="match status" value="4"/>
</dbReference>
<evidence type="ECO:0000256" key="1">
    <source>
        <dbReference type="ARBA" id="ARBA00006865"/>
    </source>
</evidence>
<dbReference type="PROSITE" id="PS00330">
    <property type="entry name" value="HEMOLYSIN_CALCIUM"/>
    <property type="match status" value="1"/>
</dbReference>
<dbReference type="GO" id="GO:0005975">
    <property type="term" value="P:carbohydrate metabolic process"/>
    <property type="evidence" value="ECO:0007669"/>
    <property type="project" value="InterPro"/>
</dbReference>
<dbReference type="Pfam" id="PF19077">
    <property type="entry name" value="Big_13"/>
    <property type="match status" value="2"/>
</dbReference>
<evidence type="ECO:0000313" key="3">
    <source>
        <dbReference type="EMBL" id="TFV43117.1"/>
    </source>
</evidence>
<dbReference type="Pfam" id="PF17936">
    <property type="entry name" value="Big_6"/>
    <property type="match status" value="1"/>
</dbReference>
<reference evidence="3 4" key="1">
    <citation type="submission" date="2019-03" db="EMBL/GenBank/DDBJ databases">
        <title>Bradyrhizobium diversity isolated from nodules of Chamaecrista fasciculata.</title>
        <authorList>
            <person name="Klepa M.S."/>
            <person name="Urquiaga M.O."/>
            <person name="Hungria M."/>
            <person name="Delamuta J.R."/>
        </authorList>
    </citation>
    <scope>NUCLEOTIDE SEQUENCE [LARGE SCALE GENOMIC DNA]</scope>
    <source>
        <strain evidence="3 4">CNPSo 3448</strain>
    </source>
</reference>
<keyword evidence="3" id="KW-0378">Hydrolase</keyword>
<dbReference type="NCBIfam" id="NF033510">
    <property type="entry name" value="Ca_tandemer"/>
    <property type="match status" value="3"/>
</dbReference>
<accession>A0A4Y9LKC1</accession>
<dbReference type="InterPro" id="IPR050546">
    <property type="entry name" value="Glycosyl_Hydrlase_16"/>
</dbReference>
<evidence type="ECO:0000313" key="4">
    <source>
        <dbReference type="Proteomes" id="UP000297966"/>
    </source>
</evidence>
<dbReference type="InterPro" id="IPR018511">
    <property type="entry name" value="Hemolysin-typ_Ca-bd_CS"/>
</dbReference>
<dbReference type="PROSITE" id="PS51762">
    <property type="entry name" value="GH16_2"/>
    <property type="match status" value="1"/>
</dbReference>
<comment type="similarity">
    <text evidence="1">Belongs to the glycosyl hydrolase 16 family.</text>
</comment>
<organism evidence="3 4">
    <name type="scientific">Bradyrhizobium niftali</name>
    <dbReference type="NCBI Taxonomy" id="2560055"/>
    <lineage>
        <taxon>Bacteria</taxon>
        <taxon>Pseudomonadati</taxon>
        <taxon>Pseudomonadota</taxon>
        <taxon>Alphaproteobacteria</taxon>
        <taxon>Hyphomicrobiales</taxon>
        <taxon>Nitrobacteraceae</taxon>
        <taxon>Bradyrhizobium</taxon>
    </lineage>
</organism>
<feature type="domain" description="GH16" evidence="2">
    <location>
        <begin position="322"/>
        <end position="583"/>
    </location>
</feature>
<dbReference type="InterPro" id="IPR011121">
    <property type="entry name" value="Trp-rich_dom"/>
</dbReference>
<dbReference type="SUPFAM" id="SSF49899">
    <property type="entry name" value="Concanavalin A-like lectins/glucanases"/>
    <property type="match status" value="1"/>
</dbReference>
<dbReference type="Pfam" id="PF07483">
    <property type="entry name" value="W_rich_C"/>
    <property type="match status" value="3"/>
</dbReference>
<sequence length="1772" mass="179961">MVVVQREHATIMTYALTINGTSGADILFGGTGNDLLTGGASSDLFVVSKGYGSDTISDFQGGTGGDVLRVQNYGFATLANFMSAAKQTGTDVIVTLSSSETLTLENVALSSLTAANVVLDNPLPVSAAPNTAWTTIGTGGTLTGGATNDSLQAMGDGVTLIGGAGDDSYFMYNHGTKVVELAGQGIDTIYDGMIDGYSLVNAPNVENLTLGGSYSSPATGNDLDNIIVGNAGNNMIDGGKGNDVLTGGGGSDTFVIKTGNGNDIINDFRTGAGGDILQINGTNFKTLADVTAAMQQVGTDVVLSLGNGEKLTLENTQVQNFTTSNINTVTAPTGLVQTFSDDFNSLSAGQDPHLTWKTSYAWSGVASYTLSGEQEVYVDPSFTGLPGTQASSSLGLNPFSIQNGHLVITAAPIPSSDAAYVGNHQFSSGVITTENSFVQTYGYFEMKASLPGTAGAWPAFWMLPINTRGLNTELDALEALGKDPDQAHWGFLSSTTSTQGYWANTANLTAGDHTFGVEWTPYTLTYFVDGVEVGQVATPSDMNTAMYMIANLAMGGSWAGNADPSATAQMSIDYIKAYQLPEYTLANYTLLASGAPTTTVAGTASADTLTGTTGNDLLGGAGGADTMTGGLGDDTYIVADPNAKVVESYGGGVDTVISTVTYKLPDYVENLTLTGSAAINGTGNSEANIIIGNDAANIITGGVGNDILTGGGGADTFVINSGDGSDIITDFTPGSTAGHDVVQLNGFAFTSFNDIKAAMTQVGNDVYLALTSQDTLVFRNATISAFTSDDFQLPGSLPVGGTITSWINGSTSSHIVYGTAANDKITALNYDDTLVGWTGDDTYVVNNVNQKITENSGGGIDSVEAWTSYTLSANVENLTLMMGGLTGTGNELANRMVGSSGNDVLNGAGGDDWLFGDAGNDTFIYGIGSGHDTIADFHVLTSTTAEHDKLILKGYDASAYLTNVGEEWTVHYAGGTDSFRIAGVTQLSSSDYAFVSATGASMTMAGLTAPTISLASASTPGAGGLTNADHLTLTGSAQAGVTIKVFDQTVQIGVATADSNGSWSFTTGTLTDGSHSFWAVAADGVGDLSAVSTSIGVVVDRTPPAAPSIATFSPDSSVAGDGITSANQVTLSGTAEAGSKVLVFDGATQVGIATVDAGGNWSFATGTLVDGAHVFTGQAVDAAGNISVASSALNVAVDTVAPNAPTIVSDTLAASNTMVVAGAAEAGSTIKLYEGSSLLGTAVTTSNGVWSITTGSLAQGAHVFAATATDAAGNSSGLSAAFDPVVGTLIEAAGTTSLISAGNNFYLSSAGTDVLLKFGGTAYVAGQFSGWAPIGAEATSTGFEVAWKNSTTGVYTVWNTDSNGNFTSSLLSNVSGTSASFESIETLFNQDLNRDGVIGVPNKTIETVGSTSLVQLGGNFLLNPIAGGTGPTLKYGGTAFVAGQFGAWVPLGVEATSSGYDVAWKNTSTGLYTVWTTDSNGNFTSNLLSNVSGTSASLESIETVLQQDLNGDGVIGLHTTTVEASGATSLLQVSSNYFLGGNGPTLKYGGVTYVAGQFSGWVPIGTEATSSGYDVAWKNTSTGVFTVWTADSNGNFTSNLLSNVSGTSASLKSIETVLHQDLNGDGVINSSSTVLDISGKITLALGNLSQATVIEPGATLELTGAASGSVTFKGVTGTFTLDHSTQFTGTIYGLSGNGDPSSSDILDLKDISFGSGTKFAYSGDTSGGVLTVSDAQNHTAHITLAGDYTHSTFNLSSDGNGGTLVIDPPVDG</sequence>
<name>A0A4Y9LKC1_9BRAD</name>
<dbReference type="InterPro" id="IPR044016">
    <property type="entry name" value="Big_13"/>
</dbReference>
<keyword evidence="4" id="KW-1185">Reference proteome</keyword>
<dbReference type="InterPro" id="IPR041498">
    <property type="entry name" value="Big_6"/>
</dbReference>
<dbReference type="PANTHER" id="PTHR10963:SF60">
    <property type="entry name" value="GRAM-NEGATIVE BACTERIA-BINDING PROTEIN 1-RELATED"/>
    <property type="match status" value="1"/>
</dbReference>
<dbReference type="InterPro" id="IPR001343">
    <property type="entry name" value="Hemolysn_Ca-bd"/>
</dbReference>
<dbReference type="PRINTS" id="PR00313">
    <property type="entry name" value="CABNDNGRPT"/>
</dbReference>
<dbReference type="InterPro" id="IPR013320">
    <property type="entry name" value="ConA-like_dom_sf"/>
</dbReference>
<dbReference type="InterPro" id="IPR011049">
    <property type="entry name" value="Serralysin-like_metalloprot_C"/>
</dbReference>
<dbReference type="CDD" id="cd08023">
    <property type="entry name" value="GH16_laminarinase_like"/>
    <property type="match status" value="1"/>
</dbReference>
<dbReference type="PANTHER" id="PTHR10963">
    <property type="entry name" value="GLYCOSYL HYDROLASE-RELATED"/>
    <property type="match status" value="1"/>
</dbReference>
<protein>
    <submittedName>
        <fullName evidence="3">Glycosyl hydrolase family protein</fullName>
    </submittedName>
</protein>
<dbReference type="Pfam" id="PF00353">
    <property type="entry name" value="HemolysinCabind"/>
    <property type="match status" value="7"/>
</dbReference>
<dbReference type="Gene3D" id="2.60.120.200">
    <property type="match status" value="1"/>
</dbReference>
<dbReference type="RefSeq" id="WP_135177736.1">
    <property type="nucleotide sequence ID" value="NZ_SPQT01000025.1"/>
</dbReference>
<dbReference type="Gene3D" id="2.60.40.10">
    <property type="entry name" value="Immunoglobulins"/>
    <property type="match status" value="3"/>
</dbReference>
<dbReference type="GO" id="GO:0004553">
    <property type="term" value="F:hydrolase activity, hydrolyzing O-glycosyl compounds"/>
    <property type="evidence" value="ECO:0007669"/>
    <property type="project" value="InterPro"/>
</dbReference>
<gene>
    <name evidence="3" type="ORF">E4K65_33340</name>
</gene>
<proteinExistence type="inferred from homology"/>